<evidence type="ECO:0000313" key="2">
    <source>
        <dbReference type="Proteomes" id="UP000295696"/>
    </source>
</evidence>
<dbReference type="AlphaFoldDB" id="A0A4R3IX45"/>
<accession>A0A4R3IX45</accession>
<protein>
    <submittedName>
        <fullName evidence="1">Uncharacterized protein</fullName>
    </submittedName>
</protein>
<gene>
    <name evidence="1" type="ORF">EDD52_1311</name>
</gene>
<feature type="non-terminal residue" evidence="1">
    <location>
        <position position="1"/>
    </location>
</feature>
<name>A0A4R3IX45_9RHOB</name>
<sequence>GYMMASRSKALAHVADFCSATLAGFCSAVDSMAKHIVAISPAVRVNTSSVS</sequence>
<evidence type="ECO:0000313" key="1">
    <source>
        <dbReference type="EMBL" id="TCS55249.1"/>
    </source>
</evidence>
<dbReference type="Proteomes" id="UP000295696">
    <property type="component" value="Unassembled WGS sequence"/>
</dbReference>
<keyword evidence="2" id="KW-1185">Reference proteome</keyword>
<reference evidence="1 2" key="1">
    <citation type="submission" date="2019-03" db="EMBL/GenBank/DDBJ databases">
        <title>Genomic Encyclopedia of Type Strains, Phase IV (KMG-IV): sequencing the most valuable type-strain genomes for metagenomic binning, comparative biology and taxonomic classification.</title>
        <authorList>
            <person name="Goeker M."/>
        </authorList>
    </citation>
    <scope>NUCLEOTIDE SEQUENCE [LARGE SCALE GENOMIC DNA]</scope>
    <source>
        <strain evidence="1 2">DSM 104836</strain>
    </source>
</reference>
<proteinExistence type="predicted"/>
<dbReference type="EMBL" id="SLZU01000031">
    <property type="protein sequence ID" value="TCS55249.1"/>
    <property type="molecule type" value="Genomic_DNA"/>
</dbReference>
<comment type="caution">
    <text evidence="1">The sequence shown here is derived from an EMBL/GenBank/DDBJ whole genome shotgun (WGS) entry which is preliminary data.</text>
</comment>
<organism evidence="1 2">
    <name type="scientific">Primorskyibacter sedentarius</name>
    <dbReference type="NCBI Taxonomy" id="745311"/>
    <lineage>
        <taxon>Bacteria</taxon>
        <taxon>Pseudomonadati</taxon>
        <taxon>Pseudomonadota</taxon>
        <taxon>Alphaproteobacteria</taxon>
        <taxon>Rhodobacterales</taxon>
        <taxon>Roseobacteraceae</taxon>
        <taxon>Primorskyibacter</taxon>
    </lineage>
</organism>